<keyword evidence="3" id="KW-1185">Reference proteome</keyword>
<organism evidence="2 3">
    <name type="scientific">Dorcoceras hygrometricum</name>
    <dbReference type="NCBI Taxonomy" id="472368"/>
    <lineage>
        <taxon>Eukaryota</taxon>
        <taxon>Viridiplantae</taxon>
        <taxon>Streptophyta</taxon>
        <taxon>Embryophyta</taxon>
        <taxon>Tracheophyta</taxon>
        <taxon>Spermatophyta</taxon>
        <taxon>Magnoliopsida</taxon>
        <taxon>eudicotyledons</taxon>
        <taxon>Gunneridae</taxon>
        <taxon>Pentapetalae</taxon>
        <taxon>asterids</taxon>
        <taxon>lamiids</taxon>
        <taxon>Lamiales</taxon>
        <taxon>Gesneriaceae</taxon>
        <taxon>Didymocarpoideae</taxon>
        <taxon>Trichosporeae</taxon>
        <taxon>Loxocarpinae</taxon>
        <taxon>Dorcoceras</taxon>
    </lineage>
</organism>
<dbReference type="AlphaFoldDB" id="A0A2Z7D6P9"/>
<reference evidence="2 3" key="1">
    <citation type="journal article" date="2015" name="Proc. Natl. Acad. Sci. U.S.A.">
        <title>The resurrection genome of Boea hygrometrica: A blueprint for survival of dehydration.</title>
        <authorList>
            <person name="Xiao L."/>
            <person name="Yang G."/>
            <person name="Zhang L."/>
            <person name="Yang X."/>
            <person name="Zhao S."/>
            <person name="Ji Z."/>
            <person name="Zhou Q."/>
            <person name="Hu M."/>
            <person name="Wang Y."/>
            <person name="Chen M."/>
            <person name="Xu Y."/>
            <person name="Jin H."/>
            <person name="Xiao X."/>
            <person name="Hu G."/>
            <person name="Bao F."/>
            <person name="Hu Y."/>
            <person name="Wan P."/>
            <person name="Li L."/>
            <person name="Deng X."/>
            <person name="Kuang T."/>
            <person name="Xiang C."/>
            <person name="Zhu J.K."/>
            <person name="Oliver M.J."/>
            <person name="He Y."/>
        </authorList>
    </citation>
    <scope>NUCLEOTIDE SEQUENCE [LARGE SCALE GENOMIC DNA]</scope>
    <source>
        <strain evidence="3">cv. XS01</strain>
    </source>
</reference>
<name>A0A2Z7D6P9_9LAMI</name>
<gene>
    <name evidence="2" type="ORF">F511_42634</name>
</gene>
<dbReference type="EMBL" id="KQ990713">
    <property type="protein sequence ID" value="KZV52766.1"/>
    <property type="molecule type" value="Genomic_DNA"/>
</dbReference>
<keyword evidence="1" id="KW-0812">Transmembrane</keyword>
<keyword evidence="1" id="KW-0472">Membrane</keyword>
<proteinExistence type="predicted"/>
<keyword evidence="1" id="KW-1133">Transmembrane helix</keyword>
<accession>A0A2Z7D6P9</accession>
<feature type="transmembrane region" description="Helical" evidence="1">
    <location>
        <begin position="92"/>
        <end position="114"/>
    </location>
</feature>
<sequence>MFVHREIDQPLLNSSSVNVVPDVDMSKKINLNNIISKILVFKLFCSSELLCPDLVFSAGASQLISSFVLLLNRSAAFILFFPALVHTVSSKLVSFLAGIFFDFSSSNPLRYLWYLTACDPVHWKNLAPVIISLLFLITSILAQLSLDHYT</sequence>
<evidence type="ECO:0000256" key="1">
    <source>
        <dbReference type="SAM" id="Phobius"/>
    </source>
</evidence>
<dbReference type="Proteomes" id="UP000250235">
    <property type="component" value="Unassembled WGS sequence"/>
</dbReference>
<evidence type="ECO:0000313" key="3">
    <source>
        <dbReference type="Proteomes" id="UP000250235"/>
    </source>
</evidence>
<feature type="transmembrane region" description="Helical" evidence="1">
    <location>
        <begin position="126"/>
        <end position="146"/>
    </location>
</feature>
<feature type="transmembrane region" description="Helical" evidence="1">
    <location>
        <begin position="63"/>
        <end position="85"/>
    </location>
</feature>
<protein>
    <submittedName>
        <fullName evidence="2">Uncharacterized protein</fullName>
    </submittedName>
</protein>
<evidence type="ECO:0000313" key="2">
    <source>
        <dbReference type="EMBL" id="KZV52766.1"/>
    </source>
</evidence>